<dbReference type="AlphaFoldDB" id="A0AAW1Q833"/>
<dbReference type="Gene3D" id="2.60.210.10">
    <property type="entry name" value="Apoptosis, Tumor Necrosis Factor Receptor Associated Protein 2, Chain A"/>
    <property type="match status" value="1"/>
</dbReference>
<evidence type="ECO:0000256" key="1">
    <source>
        <dbReference type="SAM" id="MobiDB-lite"/>
    </source>
</evidence>
<protein>
    <recommendedName>
        <fullName evidence="2">MATH domain-containing protein</fullName>
    </recommendedName>
</protein>
<accession>A0AAW1Q833</accession>
<organism evidence="3 4">
    <name type="scientific">[Myrmecia] bisecta</name>
    <dbReference type="NCBI Taxonomy" id="41462"/>
    <lineage>
        <taxon>Eukaryota</taxon>
        <taxon>Viridiplantae</taxon>
        <taxon>Chlorophyta</taxon>
        <taxon>core chlorophytes</taxon>
        <taxon>Trebouxiophyceae</taxon>
        <taxon>Trebouxiales</taxon>
        <taxon>Trebouxiaceae</taxon>
        <taxon>Myrmecia</taxon>
    </lineage>
</organism>
<gene>
    <name evidence="3" type="ORF">WJX72_009868</name>
</gene>
<evidence type="ECO:0000259" key="2">
    <source>
        <dbReference type="PROSITE" id="PS50144"/>
    </source>
</evidence>
<evidence type="ECO:0000313" key="3">
    <source>
        <dbReference type="EMBL" id="KAK9817126.1"/>
    </source>
</evidence>
<comment type="caution">
    <text evidence="3">The sequence shown here is derived from an EMBL/GenBank/DDBJ whole genome shotgun (WGS) entry which is preliminary data.</text>
</comment>
<feature type="domain" description="MATH" evidence="2">
    <location>
        <begin position="27"/>
        <end position="162"/>
    </location>
</feature>
<keyword evidence="4" id="KW-1185">Reference proteome</keyword>
<sequence length="171" mass="18539">MSAIRKAPDAELASAAGQIPEERQTPAASLTWRIHGWSDQKERLLSPTFQIPGSRCTWRLLVFPKGNGKKAKGHVSAYIYPCSCAGEPRKETVSYRIEVVHPGNKDASAGAEGMFKFIYSGGVAPTEGHVPGGGFQKFVNALHLRNGKFVRKGNTLLVRVKGTFLSGEPAF</sequence>
<dbReference type="SUPFAM" id="SSF49599">
    <property type="entry name" value="TRAF domain-like"/>
    <property type="match status" value="1"/>
</dbReference>
<dbReference type="Pfam" id="PF22486">
    <property type="entry name" value="MATH_2"/>
    <property type="match status" value="1"/>
</dbReference>
<dbReference type="CDD" id="cd00121">
    <property type="entry name" value="MATH"/>
    <property type="match status" value="1"/>
</dbReference>
<name>A0AAW1Q833_9CHLO</name>
<proteinExistence type="predicted"/>
<dbReference type="InterPro" id="IPR008974">
    <property type="entry name" value="TRAF-like"/>
</dbReference>
<feature type="region of interest" description="Disordered" evidence="1">
    <location>
        <begin position="1"/>
        <end position="26"/>
    </location>
</feature>
<reference evidence="3 4" key="1">
    <citation type="journal article" date="2024" name="Nat. Commun.">
        <title>Phylogenomics reveals the evolutionary origins of lichenization in chlorophyte algae.</title>
        <authorList>
            <person name="Puginier C."/>
            <person name="Libourel C."/>
            <person name="Otte J."/>
            <person name="Skaloud P."/>
            <person name="Haon M."/>
            <person name="Grisel S."/>
            <person name="Petersen M."/>
            <person name="Berrin J.G."/>
            <person name="Delaux P.M."/>
            <person name="Dal Grande F."/>
            <person name="Keller J."/>
        </authorList>
    </citation>
    <scope>NUCLEOTIDE SEQUENCE [LARGE SCALE GENOMIC DNA]</scope>
    <source>
        <strain evidence="3 4">SAG 2043</strain>
    </source>
</reference>
<dbReference type="Proteomes" id="UP001489004">
    <property type="component" value="Unassembled WGS sequence"/>
</dbReference>
<dbReference type="PROSITE" id="PS50144">
    <property type="entry name" value="MATH"/>
    <property type="match status" value="1"/>
</dbReference>
<dbReference type="InterPro" id="IPR002083">
    <property type="entry name" value="MATH/TRAF_dom"/>
</dbReference>
<evidence type="ECO:0000313" key="4">
    <source>
        <dbReference type="Proteomes" id="UP001489004"/>
    </source>
</evidence>
<dbReference type="EMBL" id="JALJOR010000005">
    <property type="protein sequence ID" value="KAK9817126.1"/>
    <property type="molecule type" value="Genomic_DNA"/>
</dbReference>